<keyword evidence="3" id="KW-1185">Reference proteome</keyword>
<proteinExistence type="predicted"/>
<reference evidence="2 3" key="1">
    <citation type="submission" date="2023-01" db="EMBL/GenBank/DDBJ databases">
        <title>Analysis of 21 Apiospora genomes using comparative genomics revels a genus with tremendous synthesis potential of carbohydrate active enzymes and secondary metabolites.</title>
        <authorList>
            <person name="Sorensen T."/>
        </authorList>
    </citation>
    <scope>NUCLEOTIDE SEQUENCE [LARGE SCALE GENOMIC DNA]</scope>
    <source>
        <strain evidence="2 3">CBS 24483</strain>
    </source>
</reference>
<feature type="region of interest" description="Disordered" evidence="1">
    <location>
        <begin position="469"/>
        <end position="494"/>
    </location>
</feature>
<comment type="caution">
    <text evidence="2">The sequence shown here is derived from an EMBL/GenBank/DDBJ whole genome shotgun (WGS) entry which is preliminary data.</text>
</comment>
<evidence type="ECO:0000313" key="3">
    <source>
        <dbReference type="Proteomes" id="UP001391051"/>
    </source>
</evidence>
<dbReference type="GeneID" id="92084362"/>
<evidence type="ECO:0000256" key="1">
    <source>
        <dbReference type="SAM" id="MobiDB-lite"/>
    </source>
</evidence>
<organism evidence="2 3">
    <name type="scientific">Apiospora aurea</name>
    <dbReference type="NCBI Taxonomy" id="335848"/>
    <lineage>
        <taxon>Eukaryota</taxon>
        <taxon>Fungi</taxon>
        <taxon>Dikarya</taxon>
        <taxon>Ascomycota</taxon>
        <taxon>Pezizomycotina</taxon>
        <taxon>Sordariomycetes</taxon>
        <taxon>Xylariomycetidae</taxon>
        <taxon>Amphisphaeriales</taxon>
        <taxon>Apiosporaceae</taxon>
        <taxon>Apiospora</taxon>
    </lineage>
</organism>
<accession>A0ABR1PRJ3</accession>
<dbReference type="EMBL" id="JAQQWE010000011">
    <property type="protein sequence ID" value="KAK7936640.1"/>
    <property type="molecule type" value="Genomic_DNA"/>
</dbReference>
<sequence>MAGSGIEKLATIESNSRAIIPLADIRDRIVTIDQLQEGGRATHGIVEHSHDSIQLTLTLQSERIRMQSEQIERIEKRLEGLQPPDVLSKRSVKALAHRTAGKPAALRELCDTIYDVPEQQPYQRAPPGLSPYQPPDSVPFPVQGRRMTSGTQAICICPLSPRSHRSKIHRTVRLGKFHLSEEQETRGHWPSCPLSRIQPTRKNHRTVGFKYTGLARILSSIVGASFTLTSGAGGFSIGANLTYYPTVDVKSDPSFCIMRLIDYFSHFPKENKTGAFFMNACIKRLERLFNEKKAYPTAVNDKDESLMHLATKAVWWLENDSNSPFGRRFLNLSKPSCGMVYQLSLITSKPTPLAAAKPAILSLLAQVADIDTLKKVNITGTSALEVAMIRSGDRCIHGTGSKRCRRCGCIECVEILLKAGCCVRMHALGEYDAGSNLQEVMEPASEFARRLYVYEMQEVRRYLLHTDYSDSDSENSTVDGSSCSSDHDSIHGNNNEAEEQFNEFEYGGDVSATYICWLVKHGADLFSKPSTGPLPCDNDAGSGLFGAHYAFFLAGERIWNLTYTPDHTELDALLAFNKLSTTVVCCNLTDGCICHCSTGGCSPFLWMMKAFIRQSQEQYFKTNRPLGYIKTQMEFYYSTCGTELTVRTYEAAIRYATFQALELIHICCDVWNIIADHDIPNRREAADDVIVNEEQAPLIELHETLVTELTEMALTYLESESFPEFWGEIWLGRVEKALDKLNGCNLSDAERRGAENIGVRWCEPPTTKETKTRNPYKWNTPEWYFFELDLICPD</sequence>
<name>A0ABR1PRJ3_9PEZI</name>
<dbReference type="Proteomes" id="UP001391051">
    <property type="component" value="Unassembled WGS sequence"/>
</dbReference>
<feature type="compositionally biased region" description="Polar residues" evidence="1">
    <location>
        <begin position="474"/>
        <end position="484"/>
    </location>
</feature>
<dbReference type="RefSeq" id="XP_066692389.1">
    <property type="nucleotide sequence ID" value="XM_066851300.1"/>
</dbReference>
<gene>
    <name evidence="2" type="ORF">PG986_015078</name>
</gene>
<protein>
    <submittedName>
        <fullName evidence="2">Uncharacterized protein</fullName>
    </submittedName>
</protein>
<evidence type="ECO:0000313" key="2">
    <source>
        <dbReference type="EMBL" id="KAK7936640.1"/>
    </source>
</evidence>